<dbReference type="AlphaFoldDB" id="A0A7S3B4I7"/>
<feature type="domain" description="Major facilitator superfamily (MFS) profile" evidence="6">
    <location>
        <begin position="1"/>
        <end position="436"/>
    </location>
</feature>
<evidence type="ECO:0000256" key="5">
    <source>
        <dbReference type="SAM" id="Phobius"/>
    </source>
</evidence>
<feature type="transmembrane region" description="Helical" evidence="5">
    <location>
        <begin position="248"/>
        <end position="267"/>
    </location>
</feature>
<accession>A0A7S3B4I7</accession>
<feature type="transmembrane region" description="Helical" evidence="5">
    <location>
        <begin position="323"/>
        <end position="342"/>
    </location>
</feature>
<dbReference type="InterPro" id="IPR050382">
    <property type="entry name" value="MFS_Na/Anion_cotransporter"/>
</dbReference>
<dbReference type="GO" id="GO:0016020">
    <property type="term" value="C:membrane"/>
    <property type="evidence" value="ECO:0007669"/>
    <property type="project" value="UniProtKB-SubCell"/>
</dbReference>
<evidence type="ECO:0000256" key="3">
    <source>
        <dbReference type="ARBA" id="ARBA00022989"/>
    </source>
</evidence>
<dbReference type="GO" id="GO:0022857">
    <property type="term" value="F:transmembrane transporter activity"/>
    <property type="evidence" value="ECO:0007669"/>
    <property type="project" value="InterPro"/>
</dbReference>
<feature type="transmembrane region" description="Helical" evidence="5">
    <location>
        <begin position="287"/>
        <end position="311"/>
    </location>
</feature>
<dbReference type="InterPro" id="IPR036259">
    <property type="entry name" value="MFS_trans_sf"/>
</dbReference>
<evidence type="ECO:0000259" key="6">
    <source>
        <dbReference type="PROSITE" id="PS50850"/>
    </source>
</evidence>
<feature type="transmembrane region" description="Helical" evidence="5">
    <location>
        <begin position="144"/>
        <end position="164"/>
    </location>
</feature>
<dbReference type="InterPro" id="IPR020846">
    <property type="entry name" value="MFS_dom"/>
</dbReference>
<dbReference type="PANTHER" id="PTHR11662">
    <property type="entry name" value="SOLUTE CARRIER FAMILY 17"/>
    <property type="match status" value="1"/>
</dbReference>
<dbReference type="Gene3D" id="1.20.1250.20">
    <property type="entry name" value="MFS general substrate transporter like domains"/>
    <property type="match status" value="2"/>
</dbReference>
<evidence type="ECO:0000256" key="2">
    <source>
        <dbReference type="ARBA" id="ARBA00022692"/>
    </source>
</evidence>
<evidence type="ECO:0000256" key="4">
    <source>
        <dbReference type="ARBA" id="ARBA00023136"/>
    </source>
</evidence>
<sequence>MVAARTVMCYLLCGTRLFQQSMRNTLTNVLIYMQADMEITTAAKGSMLAAIATGYFFTQVPGGALADKLGSKNVMTLALFLSAICCILVPTAGDHFGLSGMWVVMALMGAVQGPMFPTSSVFLSKWMPKPAPGEPDEKAWGTSMLDIGISIGSLLIIPTVTTLADALGWRNAFRCVGFASLGFVALWVFLAASSPQECWFISQEERTFLDERLSKPAAKSQKAAITAAGGAAASTWIGMPYGVALHSGLWAVYGCHMAFNFGAYYLTNWSPTYYKDVLGMSPHEAKYHLMLPHVTNLVAKTLTPALIALLARQGFSLLASRKAFTVSGYLAASLSLAVVHSTRGMNPWVPTALFSMANAFFGLAPSGFKSNYLDITEEYVGVIAGYGNTLGTVSSVIGPKITAWTLIQTDQNWNIVLGTVCFVNLLAAFNYSRCAVVTPLEQLVGEGKAE</sequence>
<comment type="subcellular location">
    <subcellularLocation>
        <location evidence="1">Membrane</location>
        <topology evidence="1">Multi-pass membrane protein</topology>
    </subcellularLocation>
</comment>
<name>A0A7S3B4I7_9EUKA</name>
<protein>
    <recommendedName>
        <fullName evidence="6">Major facilitator superfamily (MFS) profile domain-containing protein</fullName>
    </recommendedName>
</protein>
<reference evidence="7" key="1">
    <citation type="submission" date="2021-01" db="EMBL/GenBank/DDBJ databases">
        <authorList>
            <person name="Corre E."/>
            <person name="Pelletier E."/>
            <person name="Niang G."/>
            <person name="Scheremetjew M."/>
            <person name="Finn R."/>
            <person name="Kale V."/>
            <person name="Holt S."/>
            <person name="Cochrane G."/>
            <person name="Meng A."/>
            <person name="Brown T."/>
            <person name="Cohen L."/>
        </authorList>
    </citation>
    <scope>NUCLEOTIDE SEQUENCE</scope>
    <source>
        <strain evidence="7">CCMP281</strain>
    </source>
</reference>
<dbReference type="PROSITE" id="PS50850">
    <property type="entry name" value="MFS"/>
    <property type="match status" value="1"/>
</dbReference>
<feature type="transmembrane region" description="Helical" evidence="5">
    <location>
        <begin position="99"/>
        <end position="123"/>
    </location>
</feature>
<dbReference type="PANTHER" id="PTHR11662:SF399">
    <property type="entry name" value="FI19708P1-RELATED"/>
    <property type="match status" value="1"/>
</dbReference>
<evidence type="ECO:0000256" key="1">
    <source>
        <dbReference type="ARBA" id="ARBA00004141"/>
    </source>
</evidence>
<feature type="transmembrane region" description="Helical" evidence="5">
    <location>
        <begin position="176"/>
        <end position="193"/>
    </location>
</feature>
<evidence type="ECO:0000313" key="7">
    <source>
        <dbReference type="EMBL" id="CAE0124747.1"/>
    </source>
</evidence>
<keyword evidence="4 5" id="KW-0472">Membrane</keyword>
<dbReference type="Pfam" id="PF07690">
    <property type="entry name" value="MFS_1"/>
    <property type="match status" value="1"/>
</dbReference>
<feature type="transmembrane region" description="Helical" evidence="5">
    <location>
        <begin position="348"/>
        <end position="368"/>
    </location>
</feature>
<keyword evidence="3 5" id="KW-1133">Transmembrane helix</keyword>
<dbReference type="SUPFAM" id="SSF103473">
    <property type="entry name" value="MFS general substrate transporter"/>
    <property type="match status" value="1"/>
</dbReference>
<dbReference type="InterPro" id="IPR011701">
    <property type="entry name" value="MFS"/>
</dbReference>
<organism evidence="7">
    <name type="scientific">Haptolina ericina</name>
    <dbReference type="NCBI Taxonomy" id="156174"/>
    <lineage>
        <taxon>Eukaryota</taxon>
        <taxon>Haptista</taxon>
        <taxon>Haptophyta</taxon>
        <taxon>Prymnesiophyceae</taxon>
        <taxon>Prymnesiales</taxon>
        <taxon>Prymnesiaceae</taxon>
        <taxon>Haptolina</taxon>
    </lineage>
</organism>
<feature type="transmembrane region" description="Helical" evidence="5">
    <location>
        <begin position="74"/>
        <end position="93"/>
    </location>
</feature>
<dbReference type="EMBL" id="HBHX01045542">
    <property type="protein sequence ID" value="CAE0124747.1"/>
    <property type="molecule type" value="Transcribed_RNA"/>
</dbReference>
<keyword evidence="2 5" id="KW-0812">Transmembrane</keyword>
<proteinExistence type="predicted"/>
<gene>
    <name evidence="7" type="ORF">HERI1096_LOCUS25219</name>
</gene>